<dbReference type="PIRSF" id="PIRSF018296">
    <property type="entry name" value="Format_dh_formtn"/>
    <property type="match status" value="1"/>
</dbReference>
<accession>A0A7T6ARK3</accession>
<dbReference type="EMBL" id="CP054140">
    <property type="protein sequence ID" value="QQG66620.1"/>
    <property type="molecule type" value="Genomic_DNA"/>
</dbReference>
<evidence type="ECO:0000256" key="1">
    <source>
        <dbReference type="ARBA" id="ARBA00022490"/>
    </source>
</evidence>
<reference evidence="5 6" key="1">
    <citation type="submission" date="2020-05" db="EMBL/GenBank/DDBJ databases">
        <title>Complete genome of Desulfobulbus oligotrophicus.</title>
        <authorList>
            <person name="Podar M."/>
        </authorList>
    </citation>
    <scope>NUCLEOTIDE SEQUENCE [LARGE SCALE GENOMIC DNA]</scope>
    <source>
        <strain evidence="5 6">Prop6</strain>
    </source>
</reference>
<keyword evidence="1" id="KW-0963">Cytoplasm</keyword>
<dbReference type="Proteomes" id="UP000596092">
    <property type="component" value="Chromosome"/>
</dbReference>
<protein>
    <submittedName>
        <fullName evidence="5">Formate dehydrogenase accessory protein FdhE</fullName>
    </submittedName>
</protein>
<dbReference type="Pfam" id="PF24859">
    <property type="entry name" value="FdhE_central"/>
    <property type="match status" value="1"/>
</dbReference>
<evidence type="ECO:0000259" key="2">
    <source>
        <dbReference type="Pfam" id="PF04216"/>
    </source>
</evidence>
<feature type="domain" description="FdhE central" evidence="3">
    <location>
        <begin position="186"/>
        <end position="224"/>
    </location>
</feature>
<dbReference type="GO" id="GO:0008199">
    <property type="term" value="F:ferric iron binding"/>
    <property type="evidence" value="ECO:0007669"/>
    <property type="project" value="TreeGrafter"/>
</dbReference>
<dbReference type="KEGG" id="dog:HP555_12445"/>
<evidence type="ECO:0000259" key="3">
    <source>
        <dbReference type="Pfam" id="PF24859"/>
    </source>
</evidence>
<evidence type="ECO:0000313" key="5">
    <source>
        <dbReference type="EMBL" id="QQG66620.1"/>
    </source>
</evidence>
<evidence type="ECO:0000259" key="4">
    <source>
        <dbReference type="Pfam" id="PF24860"/>
    </source>
</evidence>
<dbReference type="RefSeq" id="WP_199262903.1">
    <property type="nucleotide sequence ID" value="NZ_CP054140.1"/>
</dbReference>
<dbReference type="PANTHER" id="PTHR37689:SF1">
    <property type="entry name" value="PROTEIN FDHE"/>
    <property type="match status" value="1"/>
</dbReference>
<dbReference type="Pfam" id="PF24860">
    <property type="entry name" value="FdhE_C"/>
    <property type="match status" value="1"/>
</dbReference>
<sequence length="303" mass="33269">MTGGSVLQPGQLETAAGSIVELCLPAEDLFLRRSRRLQHLAKNHALENYLLFLTELTRWQHDELLSSTQLPPVDNHLLLQCKTHRLPPLAPAGWPRHASWRTAVQRAIAATDSSLPQEGKTALAPLRRGDTAWMERQADLLLHNPGEKSLDVAAALFIGAALQVHWAFWARSLIGLDLGFSGHSPHCPVCGSAPVSAIVHAGGASSGLRYLQCSLCSSQWHVVRAKCSQCENTKDIEYYGLEKMYEAVRIEMCPACRSSLKVVFQEKDAAVDAVADDIASLAVDEEMTKATEHTPISINFFML</sequence>
<evidence type="ECO:0000313" key="6">
    <source>
        <dbReference type="Proteomes" id="UP000596092"/>
    </source>
</evidence>
<dbReference type="InterPro" id="IPR056796">
    <property type="entry name" value="FdhE_C"/>
</dbReference>
<dbReference type="GO" id="GO:0005829">
    <property type="term" value="C:cytosol"/>
    <property type="evidence" value="ECO:0007669"/>
    <property type="project" value="TreeGrafter"/>
</dbReference>
<dbReference type="NCBIfam" id="TIGR01562">
    <property type="entry name" value="FdhE"/>
    <property type="match status" value="1"/>
</dbReference>
<keyword evidence="6" id="KW-1185">Reference proteome</keyword>
<dbReference type="AlphaFoldDB" id="A0A7T6ARK3"/>
<dbReference type="InterPro" id="IPR056797">
    <property type="entry name" value="FdhE_central"/>
</dbReference>
<dbReference type="InterPro" id="IPR006452">
    <property type="entry name" value="Formate_DH_accessory"/>
</dbReference>
<dbReference type="Pfam" id="PF04216">
    <property type="entry name" value="FdhE_N"/>
    <property type="match status" value="1"/>
</dbReference>
<name>A0A7T6ARK3_9BACT</name>
<feature type="domain" description="FdhE N-terminal" evidence="2">
    <location>
        <begin position="25"/>
        <end position="174"/>
    </location>
</feature>
<dbReference type="CDD" id="cd16341">
    <property type="entry name" value="FdhE"/>
    <property type="match status" value="1"/>
</dbReference>
<dbReference type="SUPFAM" id="SSF144020">
    <property type="entry name" value="FdhE-like"/>
    <property type="match status" value="1"/>
</dbReference>
<feature type="domain" description="FdhE C-terminal" evidence="4">
    <location>
        <begin position="226"/>
        <end position="293"/>
    </location>
</feature>
<dbReference type="Gene3D" id="3.90.1670.10">
    <property type="entry name" value="FdhE-like domain"/>
    <property type="match status" value="1"/>
</dbReference>
<dbReference type="GO" id="GO:0051604">
    <property type="term" value="P:protein maturation"/>
    <property type="evidence" value="ECO:0007669"/>
    <property type="project" value="TreeGrafter"/>
</dbReference>
<dbReference type="InterPro" id="IPR024064">
    <property type="entry name" value="FdhE-like_sf"/>
</dbReference>
<gene>
    <name evidence="5" type="primary">fdhE</name>
    <name evidence="5" type="ORF">HP555_12445</name>
</gene>
<dbReference type="PANTHER" id="PTHR37689">
    <property type="entry name" value="PROTEIN FDHE"/>
    <property type="match status" value="1"/>
</dbReference>
<organism evidence="5 6">
    <name type="scientific">Desulfobulbus oligotrophicus</name>
    <dbReference type="NCBI Taxonomy" id="1909699"/>
    <lineage>
        <taxon>Bacteria</taxon>
        <taxon>Pseudomonadati</taxon>
        <taxon>Thermodesulfobacteriota</taxon>
        <taxon>Desulfobulbia</taxon>
        <taxon>Desulfobulbales</taxon>
        <taxon>Desulfobulbaceae</taxon>
        <taxon>Desulfobulbus</taxon>
    </lineage>
</organism>
<proteinExistence type="predicted"/>
<dbReference type="InterPro" id="IPR056774">
    <property type="entry name" value="FdhE_N"/>
</dbReference>